<dbReference type="EMBL" id="JAVDTX010000005">
    <property type="protein sequence ID" value="MDR6845616.1"/>
    <property type="molecule type" value="Genomic_DNA"/>
</dbReference>
<accession>A0ABU1S3L5</accession>
<proteinExistence type="predicted"/>
<protein>
    <submittedName>
        <fullName evidence="1">Uncharacterized protein</fullName>
    </submittedName>
</protein>
<reference evidence="1 2" key="1">
    <citation type="submission" date="2023-07" db="EMBL/GenBank/DDBJ databases">
        <title>Sorghum-associated microbial communities from plants grown in Nebraska, USA.</title>
        <authorList>
            <person name="Schachtman D."/>
        </authorList>
    </citation>
    <scope>NUCLEOTIDE SEQUENCE [LARGE SCALE GENOMIC DNA]</scope>
    <source>
        <strain evidence="1 2">BE124</strain>
    </source>
</reference>
<evidence type="ECO:0000313" key="2">
    <source>
        <dbReference type="Proteomes" id="UP001261871"/>
    </source>
</evidence>
<comment type="caution">
    <text evidence="1">The sequence shown here is derived from an EMBL/GenBank/DDBJ whole genome shotgun (WGS) entry which is preliminary data.</text>
</comment>
<gene>
    <name evidence="1" type="ORF">J2W95_002326</name>
</gene>
<sequence>MALPLTAVWRDWGFRLNLKMVLYLENLCLTAKSRIFIPQPHQAPERYMICFYKILLK</sequence>
<dbReference type="Proteomes" id="UP001261871">
    <property type="component" value="Unassembled WGS sequence"/>
</dbReference>
<organism evidence="1 2">
    <name type="scientific">Flavobacterium granuli</name>
    <dbReference type="NCBI Taxonomy" id="280093"/>
    <lineage>
        <taxon>Bacteria</taxon>
        <taxon>Pseudomonadati</taxon>
        <taxon>Bacteroidota</taxon>
        <taxon>Flavobacteriia</taxon>
        <taxon>Flavobacteriales</taxon>
        <taxon>Flavobacteriaceae</taxon>
        <taxon>Flavobacterium</taxon>
    </lineage>
</organism>
<name>A0ABU1S3L5_9FLAO</name>
<evidence type="ECO:0000313" key="1">
    <source>
        <dbReference type="EMBL" id="MDR6845616.1"/>
    </source>
</evidence>
<keyword evidence="2" id="KW-1185">Reference proteome</keyword>